<sequence>MNFNILTAKQYLYEILYIGIIFYFAKNYLEEKEIKNIIKLVSVFCLICIIMIYFIHVVFPNQTIDNILFTNPNGGAALALLCIVFVLQSKCYFKLLLLLSYLSYIYFSDSRAAMIIFFVLILYKLISTMKSNVSKAIKKIILISFIILSSIIGLYFYPVVINNTYSNIDNTAFSIERKIGYISSERYYLWKYGFITVKEKNLFFGIGSNIGEQTINNYNEVFLNVLSPKQKDMMSRNNLHNGYMQILVTHGLLSLLIFLRILFDYNKKLNNTFVRGKEFLLFYLLINFFENVFVLSNSVLVLIFWVIYGYLFENRTMSIEHDSYAMKTNLRKTFLFYS</sequence>
<proteinExistence type="predicted"/>
<dbReference type="InterPro" id="IPR007016">
    <property type="entry name" value="O-antigen_ligase-rel_domated"/>
</dbReference>
<dbReference type="PANTHER" id="PTHR37422">
    <property type="entry name" value="TEICHURONIC ACID BIOSYNTHESIS PROTEIN TUAE"/>
    <property type="match status" value="1"/>
</dbReference>
<evidence type="ECO:0000256" key="3">
    <source>
        <dbReference type="ARBA" id="ARBA00022989"/>
    </source>
</evidence>
<feature type="transmembrane region" description="Helical" evidence="5">
    <location>
        <begin position="243"/>
        <end position="263"/>
    </location>
</feature>
<comment type="caution">
    <text evidence="7">The sequence shown here is derived from an EMBL/GenBank/DDBJ whole genome shotgun (WGS) entry which is preliminary data.</text>
</comment>
<organism evidence="7 8">
    <name type="scientific">Massilicoli timonensis</name>
    <dbReference type="NCBI Taxonomy" id="2015901"/>
    <lineage>
        <taxon>Bacteria</taxon>
        <taxon>Bacillati</taxon>
        <taxon>Bacillota</taxon>
        <taxon>Erysipelotrichia</taxon>
        <taxon>Erysipelotrichales</taxon>
        <taxon>Erysipelotrichaceae</taxon>
        <taxon>Massilicoli</taxon>
    </lineage>
</organism>
<feature type="transmembrane region" description="Helical" evidence="5">
    <location>
        <begin position="67"/>
        <end position="86"/>
    </location>
</feature>
<evidence type="ECO:0000259" key="6">
    <source>
        <dbReference type="Pfam" id="PF04932"/>
    </source>
</evidence>
<feature type="domain" description="O-antigen ligase-related" evidence="6">
    <location>
        <begin position="98"/>
        <end position="259"/>
    </location>
</feature>
<feature type="transmembrane region" description="Helical" evidence="5">
    <location>
        <begin position="140"/>
        <end position="157"/>
    </location>
</feature>
<keyword evidence="7" id="KW-0436">Ligase</keyword>
<dbReference type="Pfam" id="PF04932">
    <property type="entry name" value="Wzy_C"/>
    <property type="match status" value="1"/>
</dbReference>
<dbReference type="GO" id="GO:0016874">
    <property type="term" value="F:ligase activity"/>
    <property type="evidence" value="ECO:0007669"/>
    <property type="project" value="UniProtKB-KW"/>
</dbReference>
<comment type="subcellular location">
    <subcellularLocation>
        <location evidence="1">Membrane</location>
        <topology evidence="1">Multi-pass membrane protein</topology>
    </subcellularLocation>
</comment>
<evidence type="ECO:0000256" key="1">
    <source>
        <dbReference type="ARBA" id="ARBA00004141"/>
    </source>
</evidence>
<dbReference type="EMBL" id="JANGCH010000002">
    <property type="protein sequence ID" value="MCQ5121150.1"/>
    <property type="molecule type" value="Genomic_DNA"/>
</dbReference>
<accession>A0ABT1SKG4</accession>
<gene>
    <name evidence="7" type="ORF">NE663_02590</name>
</gene>
<name>A0ABT1SKG4_9FIRM</name>
<evidence type="ECO:0000313" key="7">
    <source>
        <dbReference type="EMBL" id="MCQ5121150.1"/>
    </source>
</evidence>
<keyword evidence="3 5" id="KW-1133">Transmembrane helix</keyword>
<keyword evidence="4 5" id="KW-0472">Membrane</keyword>
<feature type="transmembrane region" description="Helical" evidence="5">
    <location>
        <begin position="113"/>
        <end position="133"/>
    </location>
</feature>
<protein>
    <submittedName>
        <fullName evidence="7">O-antigen ligase family protein</fullName>
    </submittedName>
</protein>
<reference evidence="7 8" key="1">
    <citation type="submission" date="2022-06" db="EMBL/GenBank/DDBJ databases">
        <title>Isolation of gut microbiota from human fecal samples.</title>
        <authorList>
            <person name="Pamer E.G."/>
            <person name="Barat B."/>
            <person name="Waligurski E."/>
            <person name="Medina S."/>
            <person name="Paddock L."/>
            <person name="Mostad J."/>
        </authorList>
    </citation>
    <scope>NUCLEOTIDE SEQUENCE [LARGE SCALE GENOMIC DNA]</scope>
    <source>
        <strain evidence="7 8">DFI.6.1</strain>
    </source>
</reference>
<keyword evidence="8" id="KW-1185">Reference proteome</keyword>
<feature type="transmembrane region" description="Helical" evidence="5">
    <location>
        <begin position="6"/>
        <end position="25"/>
    </location>
</feature>
<keyword evidence="2 5" id="KW-0812">Transmembrane</keyword>
<feature type="transmembrane region" description="Helical" evidence="5">
    <location>
        <begin position="37"/>
        <end position="55"/>
    </location>
</feature>
<evidence type="ECO:0000313" key="8">
    <source>
        <dbReference type="Proteomes" id="UP001524435"/>
    </source>
</evidence>
<dbReference type="InterPro" id="IPR051533">
    <property type="entry name" value="WaaL-like"/>
</dbReference>
<evidence type="ECO:0000256" key="5">
    <source>
        <dbReference type="SAM" id="Phobius"/>
    </source>
</evidence>
<dbReference type="PANTHER" id="PTHR37422:SF17">
    <property type="entry name" value="O-ANTIGEN LIGASE"/>
    <property type="match status" value="1"/>
</dbReference>
<feature type="transmembrane region" description="Helical" evidence="5">
    <location>
        <begin position="284"/>
        <end position="308"/>
    </location>
</feature>
<dbReference type="Proteomes" id="UP001524435">
    <property type="component" value="Unassembled WGS sequence"/>
</dbReference>
<evidence type="ECO:0000256" key="4">
    <source>
        <dbReference type="ARBA" id="ARBA00023136"/>
    </source>
</evidence>
<dbReference type="RefSeq" id="WP_256197381.1">
    <property type="nucleotide sequence ID" value="NZ_JANGCH010000002.1"/>
</dbReference>
<evidence type="ECO:0000256" key="2">
    <source>
        <dbReference type="ARBA" id="ARBA00022692"/>
    </source>
</evidence>